<evidence type="ECO:0000313" key="4">
    <source>
        <dbReference type="EMBL" id="CAB5014846.1"/>
    </source>
</evidence>
<keyword evidence="1" id="KW-0472">Membrane</keyword>
<proteinExistence type="predicted"/>
<name>A0A6J7GNJ7_9ZZZZ</name>
<feature type="transmembrane region" description="Helical" evidence="1">
    <location>
        <begin position="74"/>
        <end position="97"/>
    </location>
</feature>
<evidence type="ECO:0000256" key="1">
    <source>
        <dbReference type="SAM" id="Phobius"/>
    </source>
</evidence>
<reference evidence="3" key="1">
    <citation type="submission" date="2020-05" db="EMBL/GenBank/DDBJ databases">
        <authorList>
            <person name="Chiriac C."/>
            <person name="Salcher M."/>
            <person name="Ghai R."/>
            <person name="Kavagutti S V."/>
        </authorList>
    </citation>
    <scope>NUCLEOTIDE SEQUENCE</scope>
</reference>
<dbReference type="EMBL" id="CAFBPQ010000004">
    <property type="protein sequence ID" value="CAB5014846.1"/>
    <property type="molecule type" value="Genomic_DNA"/>
</dbReference>
<evidence type="ECO:0000313" key="2">
    <source>
        <dbReference type="EMBL" id="CAB4723794.1"/>
    </source>
</evidence>
<dbReference type="AlphaFoldDB" id="A0A6J7GNJ7"/>
<dbReference type="EMBL" id="CAEZYK010000040">
    <property type="protein sequence ID" value="CAB4723794.1"/>
    <property type="molecule type" value="Genomic_DNA"/>
</dbReference>
<accession>A0A6J7GNJ7</accession>
<organism evidence="3">
    <name type="scientific">freshwater metagenome</name>
    <dbReference type="NCBI Taxonomy" id="449393"/>
    <lineage>
        <taxon>unclassified sequences</taxon>
        <taxon>metagenomes</taxon>
        <taxon>ecological metagenomes</taxon>
    </lineage>
</organism>
<dbReference type="EMBL" id="CAFBMM010000026">
    <property type="protein sequence ID" value="CAB4904979.1"/>
    <property type="molecule type" value="Genomic_DNA"/>
</dbReference>
<evidence type="ECO:0000313" key="3">
    <source>
        <dbReference type="EMBL" id="CAB4904979.1"/>
    </source>
</evidence>
<sequence>MTSPDKFALETERDFLLQSLENLESEYSSGGIDEDSYRNLHDDYTARTAIVLRKLSSDGKEIEASPPVSNRRRVLTISAISAFIVIAAISLAFAVGIRLPGQSVTGNTESTSDKKVSSADRQRRLEAAVAADPKDISARLLLAQYLEAQGDLALALEQYDAILTIDASNAPALAQSGRILYLTAGAGPAVDAAGLVEKSQLRLDAALLADPEYSEARFFRAIVRANEFADFSGAQGDLQRYLVTEPNGRFAAQARQLLTDVTNALSSPSSSGGGG</sequence>
<dbReference type="SUPFAM" id="SSF48452">
    <property type="entry name" value="TPR-like"/>
    <property type="match status" value="1"/>
</dbReference>
<keyword evidence="1" id="KW-1133">Transmembrane helix</keyword>
<dbReference type="InterPro" id="IPR011990">
    <property type="entry name" value="TPR-like_helical_dom_sf"/>
</dbReference>
<protein>
    <submittedName>
        <fullName evidence="3">Unannotated protein</fullName>
    </submittedName>
</protein>
<dbReference type="Gene3D" id="1.25.40.10">
    <property type="entry name" value="Tetratricopeptide repeat domain"/>
    <property type="match status" value="1"/>
</dbReference>
<gene>
    <name evidence="2" type="ORF">UFOPK2683_00840</name>
    <name evidence="3" type="ORF">UFOPK3605_00702</name>
    <name evidence="4" type="ORF">UFOPK4121_00264</name>
</gene>
<keyword evidence="1" id="KW-0812">Transmembrane</keyword>